<dbReference type="Proteomes" id="UP000760860">
    <property type="component" value="Unassembled WGS sequence"/>
</dbReference>
<name>A0A8T1I574_9STRA</name>
<organism evidence="4 5">
    <name type="scientific">Phytophthora cactorum</name>
    <dbReference type="NCBI Taxonomy" id="29920"/>
    <lineage>
        <taxon>Eukaryota</taxon>
        <taxon>Sar</taxon>
        <taxon>Stramenopiles</taxon>
        <taxon>Oomycota</taxon>
        <taxon>Peronosporomycetes</taxon>
        <taxon>Peronosporales</taxon>
        <taxon>Peronosporaceae</taxon>
        <taxon>Phytophthora</taxon>
    </lineage>
</organism>
<dbReference type="EMBL" id="RCML01001017">
    <property type="protein sequence ID" value="KAG2966434.1"/>
    <property type="molecule type" value="Genomic_DNA"/>
</dbReference>
<accession>A0A8T1I574</accession>
<dbReference type="Proteomes" id="UP000735874">
    <property type="component" value="Unassembled WGS sequence"/>
</dbReference>
<dbReference type="AlphaFoldDB" id="A0A8T1I574"/>
<evidence type="ECO:0000313" key="4">
    <source>
        <dbReference type="EMBL" id="KAG3220130.1"/>
    </source>
</evidence>
<evidence type="ECO:0000313" key="2">
    <source>
        <dbReference type="EMBL" id="KAG2918207.1"/>
    </source>
</evidence>
<proteinExistence type="predicted"/>
<evidence type="ECO:0000313" key="5">
    <source>
        <dbReference type="Proteomes" id="UP000760860"/>
    </source>
</evidence>
<dbReference type="EMBL" id="RCMV01000279">
    <property type="protein sequence ID" value="KAG3220130.1"/>
    <property type="molecule type" value="Genomic_DNA"/>
</dbReference>
<dbReference type="Proteomes" id="UP000774804">
    <property type="component" value="Unassembled WGS sequence"/>
</dbReference>
<sequence length="172" mass="19267">MLERGGDQVVKDEPEEYEKELEERLFPLDDNEVMLRVQRNAEEQEKPTLAEMSAVLGISEEVLERTRDVSSGALGTPEYWLNWDADTLKTSTEAKRAHRNFREIEGSDVRSQPAVSSVLASEGERVSFEGSTEDAVECDFVRNVCIGLDGTAVSNSSALRKWLERCRSDGVP</sequence>
<dbReference type="EMBL" id="RCMI01000313">
    <property type="protein sequence ID" value="KAG2918207.1"/>
    <property type="molecule type" value="Genomic_DNA"/>
</dbReference>
<protein>
    <submittedName>
        <fullName evidence="4">Uncharacterized protein</fullName>
    </submittedName>
</protein>
<dbReference type="Proteomes" id="UP000697107">
    <property type="component" value="Unassembled WGS sequence"/>
</dbReference>
<evidence type="ECO:0000313" key="3">
    <source>
        <dbReference type="EMBL" id="KAG2966434.1"/>
    </source>
</evidence>
<comment type="caution">
    <text evidence="4">The sequence shown here is derived from an EMBL/GenBank/DDBJ whole genome shotgun (WGS) entry which is preliminary data.</text>
</comment>
<evidence type="ECO:0000313" key="1">
    <source>
        <dbReference type="EMBL" id="KAG2831907.1"/>
    </source>
</evidence>
<reference evidence="4" key="1">
    <citation type="submission" date="2018-05" db="EMBL/GenBank/DDBJ databases">
        <title>Effector identification in a new, highly contiguous assembly of the strawberry crown rot pathogen Phytophthora cactorum.</title>
        <authorList>
            <person name="Armitage A.D."/>
            <person name="Nellist C.F."/>
            <person name="Bates H."/>
            <person name="Vickerstaff R.J."/>
            <person name="Harrison R.J."/>
        </authorList>
    </citation>
    <scope>NUCLEOTIDE SEQUENCE</scope>
    <source>
        <strain evidence="1">15-7</strain>
        <strain evidence="2">4032</strain>
        <strain evidence="3">P415</strain>
        <strain evidence="4">P421</strain>
    </source>
</reference>
<dbReference type="EMBL" id="RCMG01001260">
    <property type="protein sequence ID" value="KAG2831907.1"/>
    <property type="molecule type" value="Genomic_DNA"/>
</dbReference>
<gene>
    <name evidence="1" type="ORF">PC113_g20852</name>
    <name evidence="2" type="ORF">PC115_g10526</name>
    <name evidence="3" type="ORF">PC118_g19183</name>
    <name evidence="4" type="ORF">PC129_g9102</name>
</gene>